<protein>
    <submittedName>
        <fullName evidence="1">Uncharacterized protein</fullName>
    </submittedName>
</protein>
<gene>
    <name evidence="1" type="ORF">DFH08DRAFT_819775</name>
</gene>
<dbReference type="Proteomes" id="UP001218218">
    <property type="component" value="Unassembled WGS sequence"/>
</dbReference>
<evidence type="ECO:0000313" key="1">
    <source>
        <dbReference type="EMBL" id="KAJ7318497.1"/>
    </source>
</evidence>
<proteinExistence type="predicted"/>
<comment type="caution">
    <text evidence="1">The sequence shown here is derived from an EMBL/GenBank/DDBJ whole genome shotgun (WGS) entry which is preliminary data.</text>
</comment>
<organism evidence="1 2">
    <name type="scientific">Mycena albidolilacea</name>
    <dbReference type="NCBI Taxonomy" id="1033008"/>
    <lineage>
        <taxon>Eukaryota</taxon>
        <taxon>Fungi</taxon>
        <taxon>Dikarya</taxon>
        <taxon>Basidiomycota</taxon>
        <taxon>Agaricomycotina</taxon>
        <taxon>Agaricomycetes</taxon>
        <taxon>Agaricomycetidae</taxon>
        <taxon>Agaricales</taxon>
        <taxon>Marasmiineae</taxon>
        <taxon>Mycenaceae</taxon>
        <taxon>Mycena</taxon>
    </lineage>
</organism>
<name>A0AAD6ZEA3_9AGAR</name>
<evidence type="ECO:0000313" key="2">
    <source>
        <dbReference type="Proteomes" id="UP001218218"/>
    </source>
</evidence>
<accession>A0AAD6ZEA3</accession>
<keyword evidence="2" id="KW-1185">Reference proteome</keyword>
<sequence>MRLNNDHLKFAQATTVIAGFPDQDEIAAGSSTELHWVFEVVEKKLCHFWQQDNLFYIAHTRVSVRAEPLSDTERLRNDRILQIVRLRGHIRGQDLPITSCVFSASAPLPKQEFDLRHLSAKCFLPCCAAQAAATGCTKLLILRQKIGYKSCVEMQIKLRLLRRHRKRLLELFLLFSTASVSTGCSDASELTPDPPTVPVVPL</sequence>
<dbReference type="AlphaFoldDB" id="A0AAD6ZEA3"/>
<dbReference type="EMBL" id="JARIHO010000057">
    <property type="protein sequence ID" value="KAJ7318497.1"/>
    <property type="molecule type" value="Genomic_DNA"/>
</dbReference>
<reference evidence="1" key="1">
    <citation type="submission" date="2023-03" db="EMBL/GenBank/DDBJ databases">
        <title>Massive genome expansion in bonnet fungi (Mycena s.s.) driven by repeated elements and novel gene families across ecological guilds.</title>
        <authorList>
            <consortium name="Lawrence Berkeley National Laboratory"/>
            <person name="Harder C.B."/>
            <person name="Miyauchi S."/>
            <person name="Viragh M."/>
            <person name="Kuo A."/>
            <person name="Thoen E."/>
            <person name="Andreopoulos B."/>
            <person name="Lu D."/>
            <person name="Skrede I."/>
            <person name="Drula E."/>
            <person name="Henrissat B."/>
            <person name="Morin E."/>
            <person name="Kohler A."/>
            <person name="Barry K."/>
            <person name="LaButti K."/>
            <person name="Morin E."/>
            <person name="Salamov A."/>
            <person name="Lipzen A."/>
            <person name="Mereny Z."/>
            <person name="Hegedus B."/>
            <person name="Baldrian P."/>
            <person name="Stursova M."/>
            <person name="Weitz H."/>
            <person name="Taylor A."/>
            <person name="Grigoriev I.V."/>
            <person name="Nagy L.G."/>
            <person name="Martin F."/>
            <person name="Kauserud H."/>
        </authorList>
    </citation>
    <scope>NUCLEOTIDE SEQUENCE</scope>
    <source>
        <strain evidence="1">CBHHK002</strain>
    </source>
</reference>